<evidence type="ECO:0000313" key="2">
    <source>
        <dbReference type="EMBL" id="RYU92553.1"/>
    </source>
</evidence>
<proteinExistence type="predicted"/>
<organism evidence="2 3">
    <name type="scientific">Mucilaginibacter terrigena</name>
    <dbReference type="NCBI Taxonomy" id="2492395"/>
    <lineage>
        <taxon>Bacteria</taxon>
        <taxon>Pseudomonadati</taxon>
        <taxon>Bacteroidota</taxon>
        <taxon>Sphingobacteriia</taxon>
        <taxon>Sphingobacteriales</taxon>
        <taxon>Sphingobacteriaceae</taxon>
        <taxon>Mucilaginibacter</taxon>
    </lineage>
</organism>
<keyword evidence="2" id="KW-0378">Hydrolase</keyword>
<sequence>MKRLLLVTLLSATALFANAQVFNGLVKDAKTNLPLPYVNVGIIGKSVGTVTDSAGRYKINLAGHDADTLKLSMIGYVAQTYTVAGFVSANKQTILLQPSVTQLKEVKVTNKKWKEVILGNTSQSDNSNAGFANNRLGHEIGTVIKIKKSPTFLKKFNVHITNPPVYPVKLRLNFYTLKKGMPDQLLQNQNIYVDVLAGQKDIHVNLEPYNIYADDNFFASLEWIENSKGHGLMFTAYLSLFGSGAVIARETSQAAWEKEGIAGVAFNVLAEY</sequence>
<keyword evidence="1" id="KW-0732">Signal</keyword>
<evidence type="ECO:0000256" key="1">
    <source>
        <dbReference type="SAM" id="SignalP"/>
    </source>
</evidence>
<dbReference type="InterPro" id="IPR008969">
    <property type="entry name" value="CarboxyPept-like_regulatory"/>
</dbReference>
<gene>
    <name evidence="2" type="ORF">EWM62_03735</name>
</gene>
<keyword evidence="2" id="KW-0121">Carboxypeptidase</keyword>
<feature type="chain" id="PRO_5020919163" evidence="1">
    <location>
        <begin position="20"/>
        <end position="272"/>
    </location>
</feature>
<protein>
    <submittedName>
        <fullName evidence="2">Carboxypeptidase-like regulatory domain-containing protein</fullName>
    </submittedName>
</protein>
<dbReference type="EMBL" id="SEWG01000001">
    <property type="protein sequence ID" value="RYU92553.1"/>
    <property type="molecule type" value="Genomic_DNA"/>
</dbReference>
<dbReference type="Pfam" id="PF13715">
    <property type="entry name" value="CarbopepD_reg_2"/>
    <property type="match status" value="1"/>
</dbReference>
<dbReference type="SUPFAM" id="SSF49464">
    <property type="entry name" value="Carboxypeptidase regulatory domain-like"/>
    <property type="match status" value="1"/>
</dbReference>
<reference evidence="2 3" key="1">
    <citation type="submission" date="2019-02" db="EMBL/GenBank/DDBJ databases">
        <title>Bacterial novel species Mucilaginibacter sp. 17JY9-4 isolated from soil.</title>
        <authorList>
            <person name="Jung H.-Y."/>
        </authorList>
    </citation>
    <scope>NUCLEOTIDE SEQUENCE [LARGE SCALE GENOMIC DNA]</scope>
    <source>
        <strain evidence="2 3">17JY9-4</strain>
    </source>
</reference>
<dbReference type="RefSeq" id="WP_129875280.1">
    <property type="nucleotide sequence ID" value="NZ_SEWG01000001.1"/>
</dbReference>
<dbReference type="OrthoDB" id="2247630at2"/>
<dbReference type="GO" id="GO:0004180">
    <property type="term" value="F:carboxypeptidase activity"/>
    <property type="evidence" value="ECO:0007669"/>
    <property type="project" value="UniProtKB-KW"/>
</dbReference>
<dbReference type="Proteomes" id="UP000293331">
    <property type="component" value="Unassembled WGS sequence"/>
</dbReference>
<feature type="signal peptide" evidence="1">
    <location>
        <begin position="1"/>
        <end position="19"/>
    </location>
</feature>
<name>A0A4Q5LT28_9SPHI</name>
<accession>A0A4Q5LT28</accession>
<comment type="caution">
    <text evidence="2">The sequence shown here is derived from an EMBL/GenBank/DDBJ whole genome shotgun (WGS) entry which is preliminary data.</text>
</comment>
<keyword evidence="2" id="KW-0645">Protease</keyword>
<evidence type="ECO:0000313" key="3">
    <source>
        <dbReference type="Proteomes" id="UP000293331"/>
    </source>
</evidence>
<dbReference type="AlphaFoldDB" id="A0A4Q5LT28"/>
<dbReference type="Gene3D" id="2.60.40.1120">
    <property type="entry name" value="Carboxypeptidase-like, regulatory domain"/>
    <property type="match status" value="1"/>
</dbReference>
<keyword evidence="3" id="KW-1185">Reference proteome</keyword>